<proteinExistence type="predicted"/>
<evidence type="ECO:0000259" key="1">
    <source>
        <dbReference type="Pfam" id="PF01850"/>
    </source>
</evidence>
<reference evidence="3" key="1">
    <citation type="journal article" date="2009" name="PLoS ONE">
        <title>Methylobacterium genome sequences: a reference blueprint to investigate microbial metabolism of C1 compounds from natural and industrial sources.</title>
        <authorList>
            <person name="Vuilleumier S."/>
            <person name="Chistoserdova L."/>
            <person name="Lee M.-C."/>
            <person name="Bringel F."/>
            <person name="Lajus A."/>
            <person name="Zhou Y."/>
            <person name="Gourion B."/>
            <person name="Barbe V."/>
            <person name="Chang J."/>
            <person name="Cruveiller S."/>
            <person name="Dossat C."/>
            <person name="Gillett W."/>
            <person name="Gruffaz C."/>
            <person name="Haugen E."/>
            <person name="Hourcade E."/>
            <person name="Levy R."/>
            <person name="Mangenot S."/>
            <person name="Muller E."/>
            <person name="Nadalig T."/>
            <person name="Pagni M."/>
            <person name="Penny C."/>
            <person name="Peyraud R."/>
            <person name="Robinson D.G."/>
            <person name="Roche D."/>
            <person name="Rouy Z."/>
            <person name="Saenampechek C."/>
            <person name="Salvignol G."/>
            <person name="Vallenet D."/>
            <person name="Wu Z."/>
            <person name="Marx C.J."/>
            <person name="Vorholt J.A."/>
            <person name="Olson M.V."/>
            <person name="Kaul R."/>
            <person name="Weissenbach J."/>
            <person name="Medigue C."/>
            <person name="Lidstrom M.E."/>
        </authorList>
    </citation>
    <scope>NUCLEOTIDE SEQUENCE [LARGE SCALE GENOMIC DNA]</scope>
    <source>
        <strain evidence="3">DSM 6343 / CIP 106787 / DM4</strain>
        <plasmid evidence="3">p1METDI</plasmid>
    </source>
</reference>
<dbReference type="HOGENOM" id="CLU_135601_0_0_5"/>
<dbReference type="EMBL" id="FP103043">
    <property type="protein sequence ID" value="CAX17043.1"/>
    <property type="molecule type" value="Genomic_DNA"/>
</dbReference>
<dbReference type="Gene3D" id="3.40.50.1010">
    <property type="entry name" value="5'-nuclease"/>
    <property type="match status" value="1"/>
</dbReference>
<evidence type="ECO:0000313" key="3">
    <source>
        <dbReference type="Proteomes" id="UP000008070"/>
    </source>
</evidence>
<name>C7CN13_METED</name>
<dbReference type="AlphaFoldDB" id="C7CN13"/>
<dbReference type="SUPFAM" id="SSF88723">
    <property type="entry name" value="PIN domain-like"/>
    <property type="match status" value="1"/>
</dbReference>
<sequence length="141" mass="14897">MPATTNGLVEPIVADVVLDASAILAVIFEEPGAERVAVHLPGAMASTVNVAEVMTKLFELGMPEETVDDVVAGLQLTVLPFELEQAAQTAKLRMRTREAGLSLGDRACLAAAKSQDASALTSDRAWKGLQRATGVKIELIR</sequence>
<organism evidence="2 3">
    <name type="scientific">Methylorubrum extorquens (strain DSM 6343 / CIP 106787 / DM4)</name>
    <name type="common">Methylobacterium extorquens</name>
    <dbReference type="NCBI Taxonomy" id="661410"/>
    <lineage>
        <taxon>Bacteria</taxon>
        <taxon>Pseudomonadati</taxon>
        <taxon>Pseudomonadota</taxon>
        <taxon>Alphaproteobacteria</taxon>
        <taxon>Hyphomicrobiales</taxon>
        <taxon>Methylobacteriaceae</taxon>
        <taxon>Methylorubrum</taxon>
    </lineage>
</organism>
<dbReference type="CDD" id="cd18682">
    <property type="entry name" value="PIN_VapC-like"/>
    <property type="match status" value="1"/>
</dbReference>
<dbReference type="InterPro" id="IPR002716">
    <property type="entry name" value="PIN_dom"/>
</dbReference>
<dbReference type="Proteomes" id="UP000008070">
    <property type="component" value="Plasmid p1METDI"/>
</dbReference>
<dbReference type="InterPro" id="IPR029060">
    <property type="entry name" value="PIN-like_dom_sf"/>
</dbReference>
<gene>
    <name evidence="2" type="ORF">METD_P1METDI0053</name>
</gene>
<evidence type="ECO:0000313" key="2">
    <source>
        <dbReference type="EMBL" id="CAX17043.1"/>
    </source>
</evidence>
<feature type="domain" description="PIN" evidence="1">
    <location>
        <begin position="16"/>
        <end position="127"/>
    </location>
</feature>
<dbReference type="KEGG" id="mdi:p1METDI0053"/>
<accession>C7CN13</accession>
<dbReference type="Pfam" id="PF01850">
    <property type="entry name" value="PIN"/>
    <property type="match status" value="1"/>
</dbReference>
<keyword evidence="2" id="KW-0614">Plasmid</keyword>
<protein>
    <recommendedName>
        <fullName evidence="1">PIN domain-containing protein</fullName>
    </recommendedName>
</protein>
<geneLocation type="plasmid" evidence="2 3">
    <name>p1METDI</name>
</geneLocation>